<keyword evidence="2" id="KW-1017">Isopeptide bond</keyword>
<comment type="caution">
    <text evidence="5">The sequence shown here is derived from an EMBL/GenBank/DDBJ whole genome shotgun (WGS) entry which is preliminary data.</text>
</comment>
<dbReference type="AlphaFoldDB" id="A0A7J2U476"/>
<evidence type="ECO:0008006" key="6">
    <source>
        <dbReference type="Google" id="ProtNLM"/>
    </source>
</evidence>
<dbReference type="Pfam" id="PF09138">
    <property type="entry name" value="Urm1"/>
    <property type="match status" value="1"/>
</dbReference>
<dbReference type="GO" id="GO:0005737">
    <property type="term" value="C:cytoplasm"/>
    <property type="evidence" value="ECO:0007669"/>
    <property type="project" value="InterPro"/>
</dbReference>
<protein>
    <recommendedName>
        <fullName evidence="6">MoaD/ThiS family protein</fullName>
    </recommendedName>
</protein>
<keyword evidence="1" id="KW-0963">Cytoplasm</keyword>
<evidence type="ECO:0000256" key="2">
    <source>
        <dbReference type="ARBA" id="ARBA00022499"/>
    </source>
</evidence>
<organism evidence="5">
    <name type="scientific">Ignisphaera aggregans</name>
    <dbReference type="NCBI Taxonomy" id="334771"/>
    <lineage>
        <taxon>Archaea</taxon>
        <taxon>Thermoproteota</taxon>
        <taxon>Thermoprotei</taxon>
        <taxon>Desulfurococcales</taxon>
        <taxon>Desulfurococcaceae</taxon>
        <taxon>Ignisphaera</taxon>
    </lineage>
</organism>
<gene>
    <name evidence="5" type="ORF">ENO26_06530</name>
</gene>
<evidence type="ECO:0000313" key="5">
    <source>
        <dbReference type="EMBL" id="HEM67205.1"/>
    </source>
</evidence>
<keyword evidence="4" id="KW-0833">Ubl conjugation pathway</keyword>
<evidence type="ECO:0000256" key="3">
    <source>
        <dbReference type="ARBA" id="ARBA00022694"/>
    </source>
</evidence>
<dbReference type="GO" id="GO:0034227">
    <property type="term" value="P:tRNA thio-modification"/>
    <property type="evidence" value="ECO:0007669"/>
    <property type="project" value="InterPro"/>
</dbReference>
<dbReference type="SUPFAM" id="SSF54285">
    <property type="entry name" value="MoaD/ThiS"/>
    <property type="match status" value="1"/>
</dbReference>
<name>A0A7J2U476_9CREN</name>
<sequence>MSSYRVSIIVKLTFLGHLKDIIGVKFLDIQISSKVKLGEFLRLALGMYPSLNRLLNNEGHITGEEVLVLINGIDINVFEDPYSELYIENSDEITFIPITHGGLTLLLG</sequence>
<reference evidence="5" key="1">
    <citation type="journal article" date="2020" name="mSystems">
        <title>Genome- and Community-Level Interaction Insights into Carbon Utilization and Element Cycling Functions of Hydrothermarchaeota in Hydrothermal Sediment.</title>
        <authorList>
            <person name="Zhou Z."/>
            <person name="Liu Y."/>
            <person name="Xu W."/>
            <person name="Pan J."/>
            <person name="Luo Z.H."/>
            <person name="Li M."/>
        </authorList>
    </citation>
    <scope>NUCLEOTIDE SEQUENCE [LARGE SCALE GENOMIC DNA]</scope>
    <source>
        <strain evidence="5">SpSt-125</strain>
    </source>
</reference>
<dbReference type="EMBL" id="DSEU01000040">
    <property type="protein sequence ID" value="HEM67205.1"/>
    <property type="molecule type" value="Genomic_DNA"/>
</dbReference>
<dbReference type="InterPro" id="IPR012675">
    <property type="entry name" value="Beta-grasp_dom_sf"/>
</dbReference>
<dbReference type="CDD" id="cd17040">
    <property type="entry name" value="Ubl_MoaD_like"/>
    <property type="match status" value="1"/>
</dbReference>
<evidence type="ECO:0000256" key="1">
    <source>
        <dbReference type="ARBA" id="ARBA00022490"/>
    </source>
</evidence>
<dbReference type="Gene3D" id="3.10.20.30">
    <property type="match status" value="1"/>
</dbReference>
<proteinExistence type="predicted"/>
<evidence type="ECO:0000256" key="4">
    <source>
        <dbReference type="ARBA" id="ARBA00022786"/>
    </source>
</evidence>
<dbReference type="InterPro" id="IPR016155">
    <property type="entry name" value="Mopterin_synth/thiamin_S_b"/>
</dbReference>
<keyword evidence="3" id="KW-0819">tRNA processing</keyword>
<dbReference type="InterPro" id="IPR015221">
    <property type="entry name" value="Urm1"/>
</dbReference>
<accession>A0A7J2U476</accession>